<evidence type="ECO:0000313" key="2">
    <source>
        <dbReference type="EMBL" id="MDL2345973.1"/>
    </source>
</evidence>
<dbReference type="EMBL" id="JASNGB010000431">
    <property type="protein sequence ID" value="MDL2345973.1"/>
    <property type="molecule type" value="Genomic_DNA"/>
</dbReference>
<feature type="transmembrane region" description="Helical" evidence="1">
    <location>
        <begin position="66"/>
        <end position="88"/>
    </location>
</feature>
<reference evidence="2 3" key="1">
    <citation type="submission" date="2023-05" db="EMBL/GenBank/DDBJ databases">
        <authorList>
            <person name="Gao F."/>
        </authorList>
    </citation>
    <scope>NUCLEOTIDE SEQUENCE [LARGE SCALE GENOMIC DNA]</scope>
    <source>
        <strain evidence="2 3">MIMF12</strain>
    </source>
</reference>
<keyword evidence="1" id="KW-0472">Membrane</keyword>
<evidence type="ECO:0000313" key="3">
    <source>
        <dbReference type="Proteomes" id="UP001302059"/>
    </source>
</evidence>
<evidence type="ECO:0000256" key="1">
    <source>
        <dbReference type="SAM" id="Phobius"/>
    </source>
</evidence>
<sequence>AAEGTGGRRAGRRQAGPLRFRPARQATLLKEWRMVGRDPELLSRTLLQLVYLLPLMASAWRGSVVGAASAGIVLLGASLASALAHLTLNAEDAPDLLVTAPRSPAALRRDKWLAAALPP</sequence>
<keyword evidence="1" id="KW-0812">Transmembrane</keyword>
<keyword evidence="1" id="KW-1133">Transmembrane helix</keyword>
<name>A0ABT7JLP3_9DEIO</name>
<proteinExistence type="predicted"/>
<protein>
    <submittedName>
        <fullName evidence="2">Uncharacterized protein</fullName>
    </submittedName>
</protein>
<organism evidence="2 3">
    <name type="scientific">Deinococcus rhizophilus</name>
    <dbReference type="NCBI Taxonomy" id="3049544"/>
    <lineage>
        <taxon>Bacteria</taxon>
        <taxon>Thermotogati</taxon>
        <taxon>Deinococcota</taxon>
        <taxon>Deinococci</taxon>
        <taxon>Deinococcales</taxon>
        <taxon>Deinococcaceae</taxon>
        <taxon>Deinococcus</taxon>
    </lineage>
</organism>
<comment type="caution">
    <text evidence="2">The sequence shown here is derived from an EMBL/GenBank/DDBJ whole genome shotgun (WGS) entry which is preliminary data.</text>
</comment>
<feature type="non-terminal residue" evidence="2">
    <location>
        <position position="1"/>
    </location>
</feature>
<feature type="non-terminal residue" evidence="2">
    <location>
        <position position="119"/>
    </location>
</feature>
<dbReference type="Proteomes" id="UP001302059">
    <property type="component" value="Unassembled WGS sequence"/>
</dbReference>
<accession>A0ABT7JLP3</accession>
<gene>
    <name evidence="2" type="ORF">QOL99_17730</name>
</gene>
<keyword evidence="3" id="KW-1185">Reference proteome</keyword>